<dbReference type="PANTHER" id="PTHR33619">
    <property type="entry name" value="POLYSACCHARIDE EXPORT PROTEIN GFCE-RELATED"/>
    <property type="match status" value="1"/>
</dbReference>
<name>A0A2W7IM59_9PROT</name>
<evidence type="ECO:0000259" key="3">
    <source>
        <dbReference type="Pfam" id="PF02563"/>
    </source>
</evidence>
<dbReference type="RefSeq" id="WP_245903667.1">
    <property type="nucleotide sequence ID" value="NZ_QKYU01000024.1"/>
</dbReference>
<reference evidence="5 6" key="1">
    <citation type="submission" date="2018-06" db="EMBL/GenBank/DDBJ databases">
        <title>Genomic Encyclopedia of Archaeal and Bacterial Type Strains, Phase II (KMG-II): from individual species to whole genera.</title>
        <authorList>
            <person name="Goeker M."/>
        </authorList>
    </citation>
    <scope>NUCLEOTIDE SEQUENCE [LARGE SCALE GENOMIC DNA]</scope>
    <source>
        <strain evidence="5 6">DSM 24525</strain>
    </source>
</reference>
<dbReference type="PANTHER" id="PTHR33619:SF3">
    <property type="entry name" value="POLYSACCHARIDE EXPORT PROTEIN GFCE-RELATED"/>
    <property type="match status" value="1"/>
</dbReference>
<dbReference type="Proteomes" id="UP000249688">
    <property type="component" value="Unassembled WGS sequence"/>
</dbReference>
<proteinExistence type="predicted"/>
<dbReference type="Pfam" id="PF10531">
    <property type="entry name" value="SLBB"/>
    <property type="match status" value="1"/>
</dbReference>
<evidence type="ECO:0000256" key="1">
    <source>
        <dbReference type="ARBA" id="ARBA00022729"/>
    </source>
</evidence>
<organism evidence="5 6">
    <name type="scientific">Humitalea rosea</name>
    <dbReference type="NCBI Taxonomy" id="990373"/>
    <lineage>
        <taxon>Bacteria</taxon>
        <taxon>Pseudomonadati</taxon>
        <taxon>Pseudomonadota</taxon>
        <taxon>Alphaproteobacteria</taxon>
        <taxon>Acetobacterales</taxon>
        <taxon>Roseomonadaceae</taxon>
        <taxon>Humitalea</taxon>
    </lineage>
</organism>
<dbReference type="Pfam" id="PF02563">
    <property type="entry name" value="Poly_export"/>
    <property type="match status" value="1"/>
</dbReference>
<feature type="domain" description="Polysaccharide export protein N-terminal" evidence="3">
    <location>
        <begin position="38"/>
        <end position="112"/>
    </location>
</feature>
<feature type="chain" id="PRO_5016169179" evidence="2">
    <location>
        <begin position="22"/>
        <end position="240"/>
    </location>
</feature>
<keyword evidence="1 2" id="KW-0732">Signal</keyword>
<comment type="caution">
    <text evidence="5">The sequence shown here is derived from an EMBL/GenBank/DDBJ whole genome shotgun (WGS) entry which is preliminary data.</text>
</comment>
<dbReference type="GO" id="GO:0015159">
    <property type="term" value="F:polysaccharide transmembrane transporter activity"/>
    <property type="evidence" value="ECO:0007669"/>
    <property type="project" value="InterPro"/>
</dbReference>
<dbReference type="Gene3D" id="3.10.560.10">
    <property type="entry name" value="Outer membrane lipoprotein wza domain like"/>
    <property type="match status" value="1"/>
</dbReference>
<dbReference type="EMBL" id="QKYU01000024">
    <property type="protein sequence ID" value="PZW40427.1"/>
    <property type="molecule type" value="Genomic_DNA"/>
</dbReference>
<evidence type="ECO:0000256" key="2">
    <source>
        <dbReference type="SAM" id="SignalP"/>
    </source>
</evidence>
<feature type="signal peptide" evidence="2">
    <location>
        <begin position="1"/>
        <end position="21"/>
    </location>
</feature>
<dbReference type="InterPro" id="IPR019554">
    <property type="entry name" value="Soluble_ligand-bd"/>
</dbReference>
<protein>
    <submittedName>
        <fullName evidence="5">Protein involved in polysaccharide export with SLBB domain</fullName>
    </submittedName>
</protein>
<evidence type="ECO:0000313" key="6">
    <source>
        <dbReference type="Proteomes" id="UP000249688"/>
    </source>
</evidence>
<gene>
    <name evidence="5" type="ORF">C8P66_12467</name>
</gene>
<feature type="domain" description="Soluble ligand binding" evidence="4">
    <location>
        <begin position="119"/>
        <end position="171"/>
    </location>
</feature>
<evidence type="ECO:0000259" key="4">
    <source>
        <dbReference type="Pfam" id="PF10531"/>
    </source>
</evidence>
<accession>A0A2W7IM59</accession>
<sequence>MRFASIPFTCILLLLAGCTTANLRPVETDPAGFAPWAEVSPAYRVSAGDKLRVQFLLTPEMGETSLVAPDGAIGLRAAGRVMAGGKTTDELEAAIALASRRTLTEPIVTVSLEEAGGSMVFVGGAVKRGGAYPLSGRRGVIEQVLLAGGFEPEARVSQVILIRRNPQNQPMLRTLDLQQQLNTGGLPSDVPLFPGDIIFVPRSRIAEVNLWVDQFITRAVPFNPSFSYTINRNIGAGFVP</sequence>
<keyword evidence="6" id="KW-1185">Reference proteome</keyword>
<dbReference type="InterPro" id="IPR049712">
    <property type="entry name" value="Poly_export"/>
</dbReference>
<dbReference type="AlphaFoldDB" id="A0A2W7IM59"/>
<dbReference type="PROSITE" id="PS51257">
    <property type="entry name" value="PROKAR_LIPOPROTEIN"/>
    <property type="match status" value="1"/>
</dbReference>
<dbReference type="InterPro" id="IPR003715">
    <property type="entry name" value="Poly_export_N"/>
</dbReference>
<evidence type="ECO:0000313" key="5">
    <source>
        <dbReference type="EMBL" id="PZW40427.1"/>
    </source>
</evidence>